<evidence type="ECO:0000313" key="2">
    <source>
        <dbReference type="Proteomes" id="UP000550508"/>
    </source>
</evidence>
<protein>
    <submittedName>
        <fullName evidence="1">Uncharacterized protein</fullName>
    </submittedName>
</protein>
<organism evidence="1 2">
    <name type="scientific">Phyllobacterium pellucidum</name>
    <dbReference type="NCBI Taxonomy" id="2740464"/>
    <lineage>
        <taxon>Bacteria</taxon>
        <taxon>Pseudomonadati</taxon>
        <taxon>Pseudomonadota</taxon>
        <taxon>Alphaproteobacteria</taxon>
        <taxon>Hyphomicrobiales</taxon>
        <taxon>Phyllobacteriaceae</taxon>
        <taxon>Phyllobacterium</taxon>
    </lineage>
</organism>
<accession>A0A849VP36</accession>
<evidence type="ECO:0000313" key="1">
    <source>
        <dbReference type="EMBL" id="NTS29797.1"/>
    </source>
</evidence>
<dbReference type="RefSeq" id="WP_174207562.1">
    <property type="nucleotide sequence ID" value="NZ_JABUMX010000001.1"/>
</dbReference>
<keyword evidence="2" id="KW-1185">Reference proteome</keyword>
<gene>
    <name evidence="1" type="ORF">HQ945_00890</name>
</gene>
<reference evidence="1 2" key="1">
    <citation type="submission" date="2020-05" db="EMBL/GenBank/DDBJ databases">
        <authorList>
            <person name="Kim M.K."/>
        </authorList>
    </citation>
    <scope>NUCLEOTIDE SEQUENCE [LARGE SCALE GENOMIC DNA]</scope>
    <source>
        <strain evidence="1 2">BT25</strain>
    </source>
</reference>
<dbReference type="Proteomes" id="UP000550508">
    <property type="component" value="Unassembled WGS sequence"/>
</dbReference>
<proteinExistence type="predicted"/>
<dbReference type="AlphaFoldDB" id="A0A849VP36"/>
<name>A0A849VP36_9HYPH</name>
<sequence length="104" mass="11286">MPELSILAQTHSIGLRVSEIKDRFFRRIHCEGKDRGIDALGAMAQASCEQSCQQTLSFRVRHLPKQYKALTKCAVESALGFVGDRIAAAGFIEFTGAAPDCAGD</sequence>
<comment type="caution">
    <text evidence="1">The sequence shown here is derived from an EMBL/GenBank/DDBJ whole genome shotgun (WGS) entry which is preliminary data.</text>
</comment>
<dbReference type="EMBL" id="JABUMX010000001">
    <property type="protein sequence ID" value="NTS29797.1"/>
    <property type="molecule type" value="Genomic_DNA"/>
</dbReference>